<evidence type="ECO:0000313" key="16">
    <source>
        <dbReference type="Proteomes" id="UP001152622"/>
    </source>
</evidence>
<feature type="domain" description="ZP" evidence="14">
    <location>
        <begin position="248"/>
        <end position="516"/>
    </location>
</feature>
<dbReference type="InterPro" id="IPR055355">
    <property type="entry name" value="ZP-C"/>
</dbReference>
<dbReference type="PROSITE" id="PS51034">
    <property type="entry name" value="ZP_2"/>
    <property type="match status" value="1"/>
</dbReference>
<dbReference type="GO" id="GO:0060468">
    <property type="term" value="P:prevention of polyspermy"/>
    <property type="evidence" value="ECO:0007669"/>
    <property type="project" value="TreeGrafter"/>
</dbReference>
<dbReference type="GO" id="GO:0032190">
    <property type="term" value="F:acrosin binding"/>
    <property type="evidence" value="ECO:0007669"/>
    <property type="project" value="TreeGrafter"/>
</dbReference>
<keyword evidence="6" id="KW-0812">Transmembrane</keyword>
<dbReference type="SMART" id="SM00241">
    <property type="entry name" value="ZP"/>
    <property type="match status" value="1"/>
</dbReference>
<evidence type="ECO:0000256" key="4">
    <source>
        <dbReference type="ARBA" id="ARBA00022530"/>
    </source>
</evidence>
<sequence>MPQLKFLLVLLLTWFTSKVAPRKLSKNLFKYNRTESKFRHLADHSMHDSVSPFNGDLAKSQSDATLKWERQSTDGLSAQLEESVKSTGLKLNRELKETDSLDLSLACKDVQMKLALSDEPLSRGSRGVLSRAVLESCGHPVSNGLNSTVLVKDCDITLSHNGHCSTRVKYETANGQLADVTLPCTAHHRSYPNDHHLDDQFNPDSLQADSPITPLELKCFIPVDPIITCNGDQNKRICGHAGTYPMDECTPDKHFVFVIHRNISDIALDLTKLRTSGASDCLPKIITDTFVVFTFSIAECGVRSYDLGDSTVFSVEVVTSVSPTTVISGSISRELQYRMMVECRYLKIQPEPDLSVQVSAGFMVMSPTIYPMVQSEGLFSVQLRIAEDDSYTNFHPSYHQALRLLLGKPVYLEVSLKSFTNPIAVLLVHYCIAYPKMATKALVLLHDGCPNPLDVGGVVIVSPPGSKHARRFEVKVFQFMDAPNEYLDVQIYFMCSTELCFPTPGGKTCEEGCFLAGR</sequence>
<evidence type="ECO:0000256" key="10">
    <source>
        <dbReference type="ARBA" id="ARBA00023180"/>
    </source>
</evidence>
<dbReference type="Proteomes" id="UP001152622">
    <property type="component" value="Chromosome 1"/>
</dbReference>
<dbReference type="InterPro" id="IPR001507">
    <property type="entry name" value="ZP_dom"/>
</dbReference>
<dbReference type="PANTHER" id="PTHR23343">
    <property type="entry name" value="ZONA PELLUCIDA SPERM-BINDING PROTEIN"/>
    <property type="match status" value="1"/>
</dbReference>
<dbReference type="OrthoDB" id="9907024at2759"/>
<keyword evidence="13" id="KW-0732">Signal</keyword>
<gene>
    <name evidence="15" type="ORF">SKAU_G00033630</name>
</gene>
<proteinExistence type="predicted"/>
<keyword evidence="2" id="KW-1003">Cell membrane</keyword>
<keyword evidence="8" id="KW-0472">Membrane</keyword>
<evidence type="ECO:0000256" key="7">
    <source>
        <dbReference type="ARBA" id="ARBA00022989"/>
    </source>
</evidence>
<keyword evidence="7" id="KW-1133">Transmembrane helix</keyword>
<evidence type="ECO:0000256" key="5">
    <source>
        <dbReference type="ARBA" id="ARBA00022685"/>
    </source>
</evidence>
<evidence type="ECO:0000256" key="9">
    <source>
        <dbReference type="ARBA" id="ARBA00023157"/>
    </source>
</evidence>
<keyword evidence="9" id="KW-1015">Disulfide bond</keyword>
<dbReference type="GO" id="GO:0035805">
    <property type="term" value="C:egg coat"/>
    <property type="evidence" value="ECO:0007669"/>
    <property type="project" value="UniProtKB-SubCell"/>
</dbReference>
<evidence type="ECO:0000256" key="3">
    <source>
        <dbReference type="ARBA" id="ARBA00022525"/>
    </source>
</evidence>
<dbReference type="Pfam" id="PF23344">
    <property type="entry name" value="ZP-N"/>
    <property type="match status" value="1"/>
</dbReference>
<evidence type="ECO:0000256" key="11">
    <source>
        <dbReference type="ARBA" id="ARBA00023279"/>
    </source>
</evidence>
<evidence type="ECO:0000256" key="12">
    <source>
        <dbReference type="ARBA" id="ARBA00024183"/>
    </source>
</evidence>
<dbReference type="GO" id="GO:0007339">
    <property type="term" value="P:binding of sperm to zona pellucida"/>
    <property type="evidence" value="ECO:0007669"/>
    <property type="project" value="TreeGrafter"/>
</dbReference>
<accession>A0A9Q1GFI8</accession>
<feature type="chain" id="PRO_5040416115" description="ZP domain-containing protein" evidence="13">
    <location>
        <begin position="22"/>
        <end position="518"/>
    </location>
</feature>
<dbReference type="GO" id="GO:0005886">
    <property type="term" value="C:plasma membrane"/>
    <property type="evidence" value="ECO:0007669"/>
    <property type="project" value="UniProtKB-SubCell"/>
</dbReference>
<evidence type="ECO:0000259" key="14">
    <source>
        <dbReference type="PROSITE" id="PS51034"/>
    </source>
</evidence>
<dbReference type="Gene3D" id="2.60.40.4100">
    <property type="entry name" value="Zona pellucida, ZP-C domain"/>
    <property type="match status" value="1"/>
</dbReference>
<reference evidence="15" key="1">
    <citation type="journal article" date="2023" name="Science">
        <title>Genome structures resolve the early diversification of teleost fishes.</title>
        <authorList>
            <person name="Parey E."/>
            <person name="Louis A."/>
            <person name="Montfort J."/>
            <person name="Bouchez O."/>
            <person name="Roques C."/>
            <person name="Iampietro C."/>
            <person name="Lluch J."/>
            <person name="Castinel A."/>
            <person name="Donnadieu C."/>
            <person name="Desvignes T."/>
            <person name="Floi Bucao C."/>
            <person name="Jouanno E."/>
            <person name="Wen M."/>
            <person name="Mejri S."/>
            <person name="Dirks R."/>
            <person name="Jansen H."/>
            <person name="Henkel C."/>
            <person name="Chen W.J."/>
            <person name="Zahm M."/>
            <person name="Cabau C."/>
            <person name="Klopp C."/>
            <person name="Thompson A.W."/>
            <person name="Robinson-Rechavi M."/>
            <person name="Braasch I."/>
            <person name="Lecointre G."/>
            <person name="Bobe J."/>
            <person name="Postlethwait J.H."/>
            <person name="Berthelot C."/>
            <person name="Roest Crollius H."/>
            <person name="Guiguen Y."/>
        </authorList>
    </citation>
    <scope>NUCLEOTIDE SEQUENCE</scope>
    <source>
        <strain evidence="15">WJC10195</strain>
    </source>
</reference>
<dbReference type="GO" id="GO:0035804">
    <property type="term" value="F:structural constituent of egg coat"/>
    <property type="evidence" value="ECO:0007669"/>
    <property type="project" value="TreeGrafter"/>
</dbReference>
<dbReference type="InterPro" id="IPR055356">
    <property type="entry name" value="ZP-N"/>
</dbReference>
<dbReference type="InterPro" id="IPR051148">
    <property type="entry name" value="Zona_Pellucida_Domain_gp"/>
</dbReference>
<keyword evidence="11" id="KW-0278">Fertilization</keyword>
<dbReference type="AlphaFoldDB" id="A0A9Q1GFI8"/>
<comment type="subcellular location">
    <subcellularLocation>
        <location evidence="1">Cell membrane</location>
        <topology evidence="1">Single-pass type I membrane protein</topology>
    </subcellularLocation>
    <subcellularLocation>
        <location evidence="12">Zona pellucida</location>
    </subcellularLocation>
</comment>
<feature type="signal peptide" evidence="13">
    <location>
        <begin position="1"/>
        <end position="21"/>
    </location>
</feature>
<dbReference type="PANTHER" id="PTHR23343:SF117">
    <property type="entry name" value="ZONA PELLUCIDA SPERM-BINDING PROTEIN 4-LIKE ISOFORM X1"/>
    <property type="match status" value="1"/>
</dbReference>
<evidence type="ECO:0000256" key="8">
    <source>
        <dbReference type="ARBA" id="ARBA00023136"/>
    </source>
</evidence>
<keyword evidence="3" id="KW-0964">Secreted</keyword>
<organism evidence="15 16">
    <name type="scientific">Synaphobranchus kaupii</name>
    <name type="common">Kaup's arrowtooth eel</name>
    <dbReference type="NCBI Taxonomy" id="118154"/>
    <lineage>
        <taxon>Eukaryota</taxon>
        <taxon>Metazoa</taxon>
        <taxon>Chordata</taxon>
        <taxon>Craniata</taxon>
        <taxon>Vertebrata</taxon>
        <taxon>Euteleostomi</taxon>
        <taxon>Actinopterygii</taxon>
        <taxon>Neopterygii</taxon>
        <taxon>Teleostei</taxon>
        <taxon>Anguilliformes</taxon>
        <taxon>Synaphobranchidae</taxon>
        <taxon>Synaphobranchus</taxon>
    </lineage>
</organism>
<evidence type="ECO:0000313" key="15">
    <source>
        <dbReference type="EMBL" id="KAJ8382585.1"/>
    </source>
</evidence>
<dbReference type="Gene3D" id="2.60.40.3210">
    <property type="entry name" value="Zona pellucida, ZP-N domain"/>
    <property type="match status" value="1"/>
</dbReference>
<evidence type="ECO:0000256" key="6">
    <source>
        <dbReference type="ARBA" id="ARBA00022692"/>
    </source>
</evidence>
<keyword evidence="10" id="KW-0325">Glycoprotein</keyword>
<evidence type="ECO:0000256" key="13">
    <source>
        <dbReference type="SAM" id="SignalP"/>
    </source>
</evidence>
<keyword evidence="5" id="KW-0165">Cleavage on pair of basic residues</keyword>
<dbReference type="Pfam" id="PF00100">
    <property type="entry name" value="Zona_pellucida"/>
    <property type="match status" value="1"/>
</dbReference>
<keyword evidence="4" id="KW-0272">Extracellular matrix</keyword>
<keyword evidence="16" id="KW-1185">Reference proteome</keyword>
<dbReference type="InterPro" id="IPR042235">
    <property type="entry name" value="ZP-C_dom"/>
</dbReference>
<protein>
    <recommendedName>
        <fullName evidence="14">ZP domain-containing protein</fullName>
    </recommendedName>
</protein>
<comment type="caution">
    <text evidence="15">The sequence shown here is derived from an EMBL/GenBank/DDBJ whole genome shotgun (WGS) entry which is preliminary data.</text>
</comment>
<dbReference type="EMBL" id="JAINUF010000001">
    <property type="protein sequence ID" value="KAJ8382585.1"/>
    <property type="molecule type" value="Genomic_DNA"/>
</dbReference>
<name>A0A9Q1GFI8_SYNKA</name>
<evidence type="ECO:0000256" key="2">
    <source>
        <dbReference type="ARBA" id="ARBA00022475"/>
    </source>
</evidence>
<evidence type="ECO:0000256" key="1">
    <source>
        <dbReference type="ARBA" id="ARBA00004251"/>
    </source>
</evidence>